<feature type="compositionally biased region" description="Pro residues" evidence="1">
    <location>
        <begin position="246"/>
        <end position="272"/>
    </location>
</feature>
<dbReference type="PANTHER" id="PTHR22803">
    <property type="entry name" value="MANNOSE, PHOSPHOLIPASE, LECTIN RECEPTOR RELATED"/>
    <property type="match status" value="1"/>
</dbReference>
<dbReference type="Pfam" id="PF02469">
    <property type="entry name" value="Fasciclin"/>
    <property type="match status" value="1"/>
</dbReference>
<dbReference type="SUPFAM" id="SSF56436">
    <property type="entry name" value="C-type lectin-like"/>
    <property type="match status" value="2"/>
</dbReference>
<dbReference type="PROSITE" id="PS50213">
    <property type="entry name" value="FAS1"/>
    <property type="match status" value="1"/>
</dbReference>
<name>A0A835T3J4_CHLIN</name>
<accession>A0A835T3J4</accession>
<keyword evidence="5" id="KW-1185">Reference proteome</keyword>
<protein>
    <recommendedName>
        <fullName evidence="6">C-type lectin domain-containing protein</fullName>
    </recommendedName>
</protein>
<reference evidence="4" key="1">
    <citation type="journal article" date="2020" name="bioRxiv">
        <title>Comparative genomics of Chlamydomonas.</title>
        <authorList>
            <person name="Craig R.J."/>
            <person name="Hasan A.R."/>
            <person name="Ness R.W."/>
            <person name="Keightley P.D."/>
        </authorList>
    </citation>
    <scope>NUCLEOTIDE SEQUENCE</scope>
    <source>
        <strain evidence="4">SAG 7.73</strain>
    </source>
</reference>
<feature type="compositionally biased region" description="Pro residues" evidence="1">
    <location>
        <begin position="227"/>
        <end position="239"/>
    </location>
</feature>
<comment type="caution">
    <text evidence="4">The sequence shown here is derived from an EMBL/GenBank/DDBJ whole genome shotgun (WGS) entry which is preliminary data.</text>
</comment>
<dbReference type="OrthoDB" id="6133475at2759"/>
<evidence type="ECO:0000313" key="4">
    <source>
        <dbReference type="EMBL" id="KAG2430941.1"/>
    </source>
</evidence>
<dbReference type="InterPro" id="IPR001304">
    <property type="entry name" value="C-type_lectin-like"/>
</dbReference>
<organism evidence="4 5">
    <name type="scientific">Chlamydomonas incerta</name>
    <dbReference type="NCBI Taxonomy" id="51695"/>
    <lineage>
        <taxon>Eukaryota</taxon>
        <taxon>Viridiplantae</taxon>
        <taxon>Chlorophyta</taxon>
        <taxon>core chlorophytes</taxon>
        <taxon>Chlorophyceae</taxon>
        <taxon>CS clade</taxon>
        <taxon>Chlamydomonadales</taxon>
        <taxon>Chlamydomonadaceae</taxon>
        <taxon>Chlamydomonas</taxon>
    </lineage>
</organism>
<dbReference type="Gene3D" id="3.10.100.10">
    <property type="entry name" value="Mannose-Binding Protein A, subunit A"/>
    <property type="match status" value="2"/>
</dbReference>
<evidence type="ECO:0000259" key="2">
    <source>
        <dbReference type="PROSITE" id="PS50041"/>
    </source>
</evidence>
<feature type="region of interest" description="Disordered" evidence="1">
    <location>
        <begin position="579"/>
        <end position="624"/>
    </location>
</feature>
<dbReference type="InterPro" id="IPR016187">
    <property type="entry name" value="CTDL_fold"/>
</dbReference>
<gene>
    <name evidence="4" type="ORF">HXX76_009910</name>
</gene>
<dbReference type="InterPro" id="IPR000782">
    <property type="entry name" value="FAS1_domain"/>
</dbReference>
<evidence type="ECO:0008006" key="6">
    <source>
        <dbReference type="Google" id="ProtNLM"/>
    </source>
</evidence>
<dbReference type="InterPro" id="IPR016186">
    <property type="entry name" value="C-type_lectin-like/link_sf"/>
</dbReference>
<feature type="region of interest" description="Disordered" evidence="1">
    <location>
        <begin position="1122"/>
        <end position="1142"/>
    </location>
</feature>
<evidence type="ECO:0000313" key="5">
    <source>
        <dbReference type="Proteomes" id="UP000650467"/>
    </source>
</evidence>
<feature type="domain" description="C-type lectin" evidence="2">
    <location>
        <begin position="1015"/>
        <end position="1158"/>
    </location>
</feature>
<evidence type="ECO:0000259" key="3">
    <source>
        <dbReference type="PROSITE" id="PS50213"/>
    </source>
</evidence>
<feature type="region of interest" description="Disordered" evidence="1">
    <location>
        <begin position="212"/>
        <end position="277"/>
    </location>
</feature>
<dbReference type="Proteomes" id="UP000650467">
    <property type="component" value="Unassembled WGS sequence"/>
</dbReference>
<feature type="compositionally biased region" description="Low complexity" evidence="1">
    <location>
        <begin position="591"/>
        <end position="624"/>
    </location>
</feature>
<dbReference type="Gene3D" id="2.30.180.10">
    <property type="entry name" value="FAS1 domain"/>
    <property type="match status" value="1"/>
</dbReference>
<dbReference type="SUPFAM" id="SSF82153">
    <property type="entry name" value="FAS1 domain"/>
    <property type="match status" value="1"/>
</dbReference>
<feature type="domain" description="FAS1" evidence="3">
    <location>
        <begin position="636"/>
        <end position="784"/>
    </location>
</feature>
<feature type="region of interest" description="Disordered" evidence="1">
    <location>
        <begin position="803"/>
        <end position="834"/>
    </location>
</feature>
<evidence type="ECO:0000256" key="1">
    <source>
        <dbReference type="SAM" id="MobiDB-lite"/>
    </source>
</evidence>
<sequence length="1172" mass="119830">MCANGVTYDCYGAALQEGYCPAHVLEGSCAEPASGIRVTCSLGFDVTVTAGGVTDSGRRAVLNFTAGVKPIPQWVCSQLGYALYALDPGSALTRPATLTYVDTRPAVGNQLGSRVVALELSAPGIFWGNDNIVKVPEEPGAFPGTGSASDREVLTSAGAAFAAMPAAAGITQPPETPVRYLVSLRGDGTYSLRTGSRDELMVGSDVSCGLEIAAEGGSSGGTGGSTPPAPPQPQPPAAPPLGQAPAPAPLPPSPSPPPTPPQRPPPPRPPSPSAGRLSDYYQIRTTGRGLTFEDAEGFRIVYELSITATPEAVATDAGGRLLRSALGVEGYASVDSGGSYTPYGGKWRERLVLQVQGSYWGNDNLITSLRQQSGPQPVFSRAGTAFQGEDTGASYIIYSLNCSSSALSACWETRADFLYVGIPAMASPSVVDGASGALPPPAFVTAPLAPTPALSATASFAVTAPVPPCSSFTTAATLTIPAAVPTLIALSVSAALSVATATTLAAALPALATLSLPTTVSTAATAALTSTVASSSQPRAPAACSATTALDISLTAAAFSSALSSASAAAVANTTLTRAAQAAPTAPAPTTPTAFTSSTAPTSTTSSLAAASTPSPAQASAASPSSAGLAPAASSYSADMQSALRGQGLSRIAAVYDTLLGSGLAAGGGAAIRALLDGPLTLLAPTDQAVDAYLGAQGTDVGALLAAGRDDPARLAALLLPHVVPDLTLARTSSLWDGQQLRTATRPGLEVFVATLRVETGTGGGSGVAFRTERGLVRVLSGPTRVGQDASLLVVDAVVQPDFESGLASPSPPPPPPPSRSRPPPPAAPAPEGFILAGTRDDRAYWAYTRDMTTHVQCRTQCSQPLRRGGLAWSAGLLSVRHADEHDTLIALFNGVRSQHFAGSSFPVFLLLGGHDDVTEGSWYWSDGSPVTYGLFTPNSFSPWDAMYGEGGWNDIGATVRGLCMCWTPAAAAAAAIPAVPNPDERLGVLAMDAVPRHLLSPQANPADWALTAVYGARRYFITARGVLLDRCRAMCASDIAAAAGGGAAAIISIHSQEEDDAVGQLLRRSRRQLFDATGTLGVVPWLLILGASDSEQEGAWRWMDGTPFDFGTPLGVTPPWHYSDKTASRTQPDNDAGGEGEDCLNMWPTATWNDIGCGGLEGMCMCYTTYT</sequence>
<dbReference type="EMBL" id="JAEHOC010000026">
    <property type="protein sequence ID" value="KAG2430941.1"/>
    <property type="molecule type" value="Genomic_DNA"/>
</dbReference>
<dbReference type="InterPro" id="IPR050111">
    <property type="entry name" value="C-type_lectin/snaclec_domain"/>
</dbReference>
<dbReference type="AlphaFoldDB" id="A0A835T3J4"/>
<dbReference type="InterPro" id="IPR036378">
    <property type="entry name" value="FAS1_dom_sf"/>
</dbReference>
<dbReference type="PROSITE" id="PS50041">
    <property type="entry name" value="C_TYPE_LECTIN_2"/>
    <property type="match status" value="1"/>
</dbReference>
<feature type="compositionally biased region" description="Pro residues" evidence="1">
    <location>
        <begin position="810"/>
        <end position="829"/>
    </location>
</feature>
<proteinExistence type="predicted"/>